<accession>A0A4R2M9I4</accession>
<feature type="domain" description="Polysaccharide pyruvyl transferase" evidence="1">
    <location>
        <begin position="37"/>
        <end position="277"/>
    </location>
</feature>
<dbReference type="OrthoDB" id="5242601at2"/>
<evidence type="ECO:0000313" key="3">
    <source>
        <dbReference type="Proteomes" id="UP000295106"/>
    </source>
</evidence>
<dbReference type="Pfam" id="PF04230">
    <property type="entry name" value="PS_pyruv_trans"/>
    <property type="match status" value="1"/>
</dbReference>
<comment type="caution">
    <text evidence="2">The sequence shown here is derived from an EMBL/GenBank/DDBJ whole genome shotgun (WGS) entry which is preliminary data.</text>
</comment>
<reference evidence="2 3" key="1">
    <citation type="submission" date="2019-03" db="EMBL/GenBank/DDBJ databases">
        <title>Genomic Encyclopedia of Type Strains, Phase IV (KMG-IV): sequencing the most valuable type-strain genomes for metagenomic binning, comparative biology and taxonomic classification.</title>
        <authorList>
            <person name="Goeker M."/>
        </authorList>
    </citation>
    <scope>NUCLEOTIDE SEQUENCE [LARGE SCALE GENOMIC DNA]</scope>
    <source>
        <strain evidence="2 3">DSM 1709</strain>
    </source>
</reference>
<gene>
    <name evidence="2" type="ORF">EV684_11047</name>
</gene>
<keyword evidence="2" id="KW-0808">Transferase</keyword>
<proteinExistence type="predicted"/>
<dbReference type="GO" id="GO:0016740">
    <property type="term" value="F:transferase activity"/>
    <property type="evidence" value="ECO:0007669"/>
    <property type="project" value="UniProtKB-KW"/>
</dbReference>
<organism evidence="2 3">
    <name type="scientific">Rubrivivax gelatinosus</name>
    <name type="common">Rhodocyclus gelatinosus</name>
    <name type="synonym">Rhodopseudomonas gelatinosa</name>
    <dbReference type="NCBI Taxonomy" id="28068"/>
    <lineage>
        <taxon>Bacteria</taxon>
        <taxon>Pseudomonadati</taxon>
        <taxon>Pseudomonadota</taxon>
        <taxon>Betaproteobacteria</taxon>
        <taxon>Burkholderiales</taxon>
        <taxon>Sphaerotilaceae</taxon>
        <taxon>Rubrivivax</taxon>
    </lineage>
</organism>
<dbReference type="Proteomes" id="UP000295106">
    <property type="component" value="Unassembled WGS sequence"/>
</dbReference>
<dbReference type="GeneID" id="99686538"/>
<dbReference type="AlphaFoldDB" id="A0A4R2M9I4"/>
<protein>
    <submittedName>
        <fullName evidence="2">Exopolysaccharide biosynthesis predicted pyruvyl transferase EpsI</fullName>
    </submittedName>
</protein>
<evidence type="ECO:0000313" key="2">
    <source>
        <dbReference type="EMBL" id="TCP01117.1"/>
    </source>
</evidence>
<dbReference type="InterPro" id="IPR007345">
    <property type="entry name" value="Polysacch_pyruvyl_Trfase"/>
</dbReference>
<dbReference type="EMBL" id="SLXD01000010">
    <property type="protein sequence ID" value="TCP01117.1"/>
    <property type="molecule type" value="Genomic_DNA"/>
</dbReference>
<evidence type="ECO:0000259" key="1">
    <source>
        <dbReference type="Pfam" id="PF04230"/>
    </source>
</evidence>
<sequence length="314" mass="35064">MNPTQDPARLSPAEFQRLLATLLGGRRRIEFIANPGNAGDALINAGAWQVFERLGLASRVVRPDPARRGDAVLYPGGGNLIPRYDNARRAIEARMAAPFDVFVLLPHTIRGHEDLLQRLDARFHVFCRDLETYAHVRRHAPAARAYLADDLALLLDPDWLLSPRRRLARFAQLLSRPSRARAYGHWRWRLRPIRPVDGTLQILRVDVESAGHAGADPRLDLSACYGSYFDAPGEAELVAGDFLRVLQAADRVVTDRLHVGIGASLLDKEVVLLDNDYGKNRALYELSMRTRFPRTRFAEHRPAAAASPLSVAHG</sequence>
<name>A0A4R2M9I4_RUBGE</name>
<dbReference type="RefSeq" id="WP_132648244.1">
    <property type="nucleotide sequence ID" value="NZ_CP181386.1"/>
</dbReference>